<evidence type="ECO:0000256" key="4">
    <source>
        <dbReference type="ARBA" id="ARBA00023002"/>
    </source>
</evidence>
<dbReference type="Gene3D" id="3.30.465.10">
    <property type="match status" value="1"/>
</dbReference>
<dbReference type="PROSITE" id="PS51387">
    <property type="entry name" value="FAD_PCMH"/>
    <property type="match status" value="1"/>
</dbReference>
<reference evidence="6" key="2">
    <citation type="submission" date="2023-06" db="EMBL/GenBank/DDBJ databases">
        <authorList>
            <consortium name="Lawrence Berkeley National Laboratory"/>
            <person name="Haridas S."/>
            <person name="Hensen N."/>
            <person name="Bonometti L."/>
            <person name="Westerberg I."/>
            <person name="Brannstrom I.O."/>
            <person name="Guillou S."/>
            <person name="Cros-Aarteil S."/>
            <person name="Calhoun S."/>
            <person name="Kuo A."/>
            <person name="Mondo S."/>
            <person name="Pangilinan J."/>
            <person name="Riley R."/>
            <person name="Labutti K."/>
            <person name="Andreopoulos B."/>
            <person name="Lipzen A."/>
            <person name="Chen C."/>
            <person name="Yanf M."/>
            <person name="Daum C."/>
            <person name="Ng V."/>
            <person name="Clum A."/>
            <person name="Steindorff A."/>
            <person name="Ohm R."/>
            <person name="Martin F."/>
            <person name="Silar P."/>
            <person name="Natvig D."/>
            <person name="Lalanne C."/>
            <person name="Gautier V."/>
            <person name="Ament-Velasquez S.L."/>
            <person name="Kruys A."/>
            <person name="Hutchinson M.I."/>
            <person name="Powell A.J."/>
            <person name="Barry K."/>
            <person name="Miller A.N."/>
            <person name="Grigoriev I.V."/>
            <person name="Debuchy R."/>
            <person name="Gladieux P."/>
            <person name="Thoren M.H."/>
            <person name="Johannesson H."/>
        </authorList>
    </citation>
    <scope>NUCLEOTIDE SEQUENCE</scope>
    <source>
        <strain evidence="6">CBS 958.72</strain>
    </source>
</reference>
<dbReference type="PANTHER" id="PTHR42973:SF7">
    <property type="entry name" value="FAD-BINDING PCMH-TYPE DOMAIN-CONTAINING PROTEIN"/>
    <property type="match status" value="1"/>
</dbReference>
<gene>
    <name evidence="6" type="ORF">B0T24DRAFT_120460</name>
</gene>
<dbReference type="Gene3D" id="3.40.462.20">
    <property type="match status" value="1"/>
</dbReference>
<feature type="domain" description="FAD-binding PCMH-type" evidence="5">
    <location>
        <begin position="49"/>
        <end position="220"/>
    </location>
</feature>
<comment type="caution">
    <text evidence="6">The sequence shown here is derived from an EMBL/GenBank/DDBJ whole genome shotgun (WGS) entry which is preliminary data.</text>
</comment>
<dbReference type="InterPro" id="IPR016167">
    <property type="entry name" value="FAD-bd_PCMH_sub1"/>
</dbReference>
<dbReference type="EMBL" id="JAULSN010000013">
    <property type="protein sequence ID" value="KAK3360949.1"/>
    <property type="molecule type" value="Genomic_DNA"/>
</dbReference>
<evidence type="ECO:0000259" key="5">
    <source>
        <dbReference type="PROSITE" id="PS51387"/>
    </source>
</evidence>
<accession>A0AAE0JS88</accession>
<dbReference type="InterPro" id="IPR016166">
    <property type="entry name" value="FAD-bd_PCMH"/>
</dbReference>
<dbReference type="GO" id="GO:0071949">
    <property type="term" value="F:FAD binding"/>
    <property type="evidence" value="ECO:0007669"/>
    <property type="project" value="InterPro"/>
</dbReference>
<protein>
    <recommendedName>
        <fullName evidence="5">FAD-binding PCMH-type domain-containing protein</fullName>
    </recommendedName>
</protein>
<evidence type="ECO:0000313" key="6">
    <source>
        <dbReference type="EMBL" id="KAK3360949.1"/>
    </source>
</evidence>
<name>A0AAE0JS88_9PEZI</name>
<evidence type="ECO:0000313" key="7">
    <source>
        <dbReference type="Proteomes" id="UP001287356"/>
    </source>
</evidence>
<dbReference type="InterPro" id="IPR050416">
    <property type="entry name" value="FAD-linked_Oxidoreductase"/>
</dbReference>
<keyword evidence="2" id="KW-0285">Flavoprotein</keyword>
<proteinExistence type="inferred from homology"/>
<sequence length="478" mass="51778">MASDPIATAFSIDVRSLVDLQALCPELQIITVSAGERYDALCKSSNPTVKARPFAIITPTHEAQLATVVRYCSSATPPIPLTIRSGGHDIHGRHVLEGVALLDVSKLNNIRLSADSKAVTIGAGVKGASLLRALDLFSLTTGTGWCHDVGMVGWACGGGYGVASGPWGLGADNVVGARLITPSGIPVDTDNDPELLWAVRGAGLGNFGVISELRLRVRPRPRQLAGMITFPLQDAKTILGEGLYRMSTDGTLPPNYTGEFMIATTPEAPIMIFLWSWIADPELDADGEEESIKRGWQFLQNFKSLGTVLADTVEETTMRKFQESLKPYMTTSAYAHMNSSAISQLSPEVVDILMKNSPPLGSPSAIVCHHSHGQTEKRNGPKYRSYPVRGEHYILGVTGMWNEGSTQAFVGEQVHWANTVHEAISKTTALLESRYWSFARPEHCNSLSFFEEEGVAKLGALKRRYNPSNAFPAAFPVL</sequence>
<dbReference type="GO" id="GO:0016491">
    <property type="term" value="F:oxidoreductase activity"/>
    <property type="evidence" value="ECO:0007669"/>
    <property type="project" value="UniProtKB-KW"/>
</dbReference>
<dbReference type="InterPro" id="IPR036318">
    <property type="entry name" value="FAD-bd_PCMH-like_sf"/>
</dbReference>
<dbReference type="Proteomes" id="UP001287356">
    <property type="component" value="Unassembled WGS sequence"/>
</dbReference>
<dbReference type="PANTHER" id="PTHR42973">
    <property type="entry name" value="BINDING OXIDOREDUCTASE, PUTATIVE (AFU_ORTHOLOGUE AFUA_1G17690)-RELATED"/>
    <property type="match status" value="1"/>
</dbReference>
<keyword evidence="4" id="KW-0560">Oxidoreductase</keyword>
<evidence type="ECO:0000256" key="2">
    <source>
        <dbReference type="ARBA" id="ARBA00022630"/>
    </source>
</evidence>
<evidence type="ECO:0000256" key="3">
    <source>
        <dbReference type="ARBA" id="ARBA00022827"/>
    </source>
</evidence>
<dbReference type="Gene3D" id="3.30.43.10">
    <property type="entry name" value="Uridine Diphospho-n-acetylenolpyruvylglucosamine Reductase, domain 2"/>
    <property type="match status" value="1"/>
</dbReference>
<keyword evidence="7" id="KW-1185">Reference proteome</keyword>
<reference evidence="6" key="1">
    <citation type="journal article" date="2023" name="Mol. Phylogenet. Evol.">
        <title>Genome-scale phylogeny and comparative genomics of the fungal order Sordariales.</title>
        <authorList>
            <person name="Hensen N."/>
            <person name="Bonometti L."/>
            <person name="Westerberg I."/>
            <person name="Brannstrom I.O."/>
            <person name="Guillou S."/>
            <person name="Cros-Aarteil S."/>
            <person name="Calhoun S."/>
            <person name="Haridas S."/>
            <person name="Kuo A."/>
            <person name="Mondo S."/>
            <person name="Pangilinan J."/>
            <person name="Riley R."/>
            <person name="LaButti K."/>
            <person name="Andreopoulos B."/>
            <person name="Lipzen A."/>
            <person name="Chen C."/>
            <person name="Yan M."/>
            <person name="Daum C."/>
            <person name="Ng V."/>
            <person name="Clum A."/>
            <person name="Steindorff A."/>
            <person name="Ohm R.A."/>
            <person name="Martin F."/>
            <person name="Silar P."/>
            <person name="Natvig D.O."/>
            <person name="Lalanne C."/>
            <person name="Gautier V."/>
            <person name="Ament-Velasquez S.L."/>
            <person name="Kruys A."/>
            <person name="Hutchinson M.I."/>
            <person name="Powell A.J."/>
            <person name="Barry K."/>
            <person name="Miller A.N."/>
            <person name="Grigoriev I.V."/>
            <person name="Debuchy R."/>
            <person name="Gladieux P."/>
            <person name="Hiltunen Thoren M."/>
            <person name="Johannesson H."/>
        </authorList>
    </citation>
    <scope>NUCLEOTIDE SEQUENCE</scope>
    <source>
        <strain evidence="6">CBS 958.72</strain>
    </source>
</reference>
<evidence type="ECO:0000256" key="1">
    <source>
        <dbReference type="ARBA" id="ARBA00005466"/>
    </source>
</evidence>
<dbReference type="Pfam" id="PF01565">
    <property type="entry name" value="FAD_binding_4"/>
    <property type="match status" value="1"/>
</dbReference>
<keyword evidence="3" id="KW-0274">FAD</keyword>
<dbReference type="SUPFAM" id="SSF56176">
    <property type="entry name" value="FAD-binding/transporter-associated domain-like"/>
    <property type="match status" value="1"/>
</dbReference>
<comment type="similarity">
    <text evidence="1">Belongs to the oxygen-dependent FAD-linked oxidoreductase family.</text>
</comment>
<dbReference type="AlphaFoldDB" id="A0AAE0JS88"/>
<organism evidence="6 7">
    <name type="scientific">Lasiosphaeria ovina</name>
    <dbReference type="NCBI Taxonomy" id="92902"/>
    <lineage>
        <taxon>Eukaryota</taxon>
        <taxon>Fungi</taxon>
        <taxon>Dikarya</taxon>
        <taxon>Ascomycota</taxon>
        <taxon>Pezizomycotina</taxon>
        <taxon>Sordariomycetes</taxon>
        <taxon>Sordariomycetidae</taxon>
        <taxon>Sordariales</taxon>
        <taxon>Lasiosphaeriaceae</taxon>
        <taxon>Lasiosphaeria</taxon>
    </lineage>
</organism>
<dbReference type="InterPro" id="IPR016169">
    <property type="entry name" value="FAD-bd_PCMH_sub2"/>
</dbReference>
<dbReference type="InterPro" id="IPR006094">
    <property type="entry name" value="Oxid_FAD_bind_N"/>
</dbReference>